<dbReference type="AlphaFoldDB" id="A0AA41XXV3"/>
<accession>A0AA41XXV3</accession>
<dbReference type="InterPro" id="IPR042094">
    <property type="entry name" value="T2SS_GspF_sf"/>
</dbReference>
<feature type="domain" description="Type II secretion system protein GspF" evidence="7">
    <location>
        <begin position="160"/>
        <end position="283"/>
    </location>
</feature>
<dbReference type="RefSeq" id="WP_264089795.1">
    <property type="nucleotide sequence ID" value="NZ_JAMPJT010000004.1"/>
</dbReference>
<name>A0AA41XXV3_9GAMM</name>
<evidence type="ECO:0000256" key="6">
    <source>
        <dbReference type="SAM" id="Phobius"/>
    </source>
</evidence>
<evidence type="ECO:0000256" key="4">
    <source>
        <dbReference type="ARBA" id="ARBA00022989"/>
    </source>
</evidence>
<evidence type="ECO:0000313" key="11">
    <source>
        <dbReference type="Proteomes" id="UP001165569"/>
    </source>
</evidence>
<dbReference type="Proteomes" id="UP001165568">
    <property type="component" value="Unassembled WGS sequence"/>
</dbReference>
<feature type="transmembrane region" description="Helical" evidence="6">
    <location>
        <begin position="6"/>
        <end position="29"/>
    </location>
</feature>
<keyword evidence="2" id="KW-1003">Cell membrane</keyword>
<organism evidence="8 11">
    <name type="scientific">Brenneria izbisi</name>
    <dbReference type="NCBI Taxonomy" id="2939450"/>
    <lineage>
        <taxon>Bacteria</taxon>
        <taxon>Pseudomonadati</taxon>
        <taxon>Pseudomonadota</taxon>
        <taxon>Gammaproteobacteria</taxon>
        <taxon>Enterobacterales</taxon>
        <taxon>Pectobacteriaceae</taxon>
        <taxon>Brenneria</taxon>
    </lineage>
</organism>
<reference evidence="8" key="1">
    <citation type="submission" date="2022-04" db="EMBL/GenBank/DDBJ databases">
        <title>Brenneria sp. isolated from walnut trees in Serbia.</title>
        <authorList>
            <person name="Gasic K."/>
            <person name="Zlatkovic N."/>
            <person name="Kuzmanovic N."/>
        </authorList>
    </citation>
    <scope>NUCLEOTIDE SEQUENCE</scope>
    <source>
        <strain evidence="9">KBI 423</strain>
        <strain evidence="8">KBI 447</strain>
    </source>
</reference>
<dbReference type="Pfam" id="PF00482">
    <property type="entry name" value="T2SSF"/>
    <property type="match status" value="1"/>
</dbReference>
<gene>
    <name evidence="8" type="ORF">NC803_07575</name>
    <name evidence="9" type="ORF">NC856_07460</name>
</gene>
<feature type="transmembrane region" description="Helical" evidence="6">
    <location>
        <begin position="121"/>
        <end position="141"/>
    </location>
</feature>
<feature type="transmembrane region" description="Helical" evidence="6">
    <location>
        <begin position="98"/>
        <end position="115"/>
    </location>
</feature>
<dbReference type="PANTHER" id="PTHR35007:SF1">
    <property type="entry name" value="PILUS ASSEMBLY PROTEIN"/>
    <property type="match status" value="1"/>
</dbReference>
<evidence type="ECO:0000313" key="10">
    <source>
        <dbReference type="Proteomes" id="UP001165568"/>
    </source>
</evidence>
<dbReference type="Gene3D" id="1.20.81.30">
    <property type="entry name" value="Type II secretion system (T2SS), domain F"/>
    <property type="match status" value="1"/>
</dbReference>
<dbReference type="EMBL" id="JAMPJU010000004">
    <property type="protein sequence ID" value="MCV9882106.1"/>
    <property type="molecule type" value="Genomic_DNA"/>
</dbReference>
<keyword evidence="10" id="KW-1185">Reference proteome</keyword>
<evidence type="ECO:0000313" key="8">
    <source>
        <dbReference type="EMBL" id="MCV9878711.1"/>
    </source>
</evidence>
<evidence type="ECO:0000256" key="5">
    <source>
        <dbReference type="ARBA" id="ARBA00023136"/>
    </source>
</evidence>
<protein>
    <submittedName>
        <fullName evidence="8">Type II secretion system F family protein</fullName>
    </submittedName>
</protein>
<proteinExistence type="predicted"/>
<dbReference type="InterPro" id="IPR018076">
    <property type="entry name" value="T2SS_GspF_dom"/>
</dbReference>
<feature type="transmembrane region" description="Helical" evidence="6">
    <location>
        <begin position="294"/>
        <end position="319"/>
    </location>
</feature>
<feature type="transmembrane region" description="Helical" evidence="6">
    <location>
        <begin position="268"/>
        <end position="288"/>
    </location>
</feature>
<evidence type="ECO:0000256" key="3">
    <source>
        <dbReference type="ARBA" id="ARBA00022692"/>
    </source>
</evidence>
<evidence type="ECO:0000259" key="7">
    <source>
        <dbReference type="Pfam" id="PF00482"/>
    </source>
</evidence>
<evidence type="ECO:0000313" key="9">
    <source>
        <dbReference type="EMBL" id="MCV9882106.1"/>
    </source>
</evidence>
<dbReference type="GO" id="GO:0005886">
    <property type="term" value="C:plasma membrane"/>
    <property type="evidence" value="ECO:0007669"/>
    <property type="project" value="UniProtKB-SubCell"/>
</dbReference>
<keyword evidence="5 6" id="KW-0472">Membrane</keyword>
<sequence>MTFSDIILVLTFAIFVLFGLAAMTLADVVQQRPTARIRQRLKTLVSISSHASRQKIVMELERAQAEVRRRHRRKAMGTLGYYLNRLETVGNRRSYQQLIAAQGTIILTASALFYFGLIPVAWWSVTLLFVALPVGLTLVIYRKLVERFKLSFLIQMPDAIDMITRASQAGIPITQSIRNVGNHFAAPLGPEFRRIGDGLLLGHDLQEVMDEAVLRIELPDFAFFAVCLSLQRSTGGSLTESLENLSTIIRNRRDLRLKTKAMTAESRLSGTILTSLPFIICGALFALSPDYINVLFYTTAGKQLLFLAATMLTLGVLMIRKIARMEI</sequence>
<comment type="caution">
    <text evidence="8">The sequence shown here is derived from an EMBL/GenBank/DDBJ whole genome shotgun (WGS) entry which is preliminary data.</text>
</comment>
<evidence type="ECO:0000256" key="1">
    <source>
        <dbReference type="ARBA" id="ARBA00004651"/>
    </source>
</evidence>
<evidence type="ECO:0000256" key="2">
    <source>
        <dbReference type="ARBA" id="ARBA00022475"/>
    </source>
</evidence>
<dbReference type="Proteomes" id="UP001165569">
    <property type="component" value="Unassembled WGS sequence"/>
</dbReference>
<keyword evidence="3 6" id="KW-0812">Transmembrane</keyword>
<dbReference type="EMBL" id="JAMPJT010000004">
    <property type="protein sequence ID" value="MCV9878711.1"/>
    <property type="molecule type" value="Genomic_DNA"/>
</dbReference>
<dbReference type="PANTHER" id="PTHR35007">
    <property type="entry name" value="INTEGRAL MEMBRANE PROTEIN-RELATED"/>
    <property type="match status" value="1"/>
</dbReference>
<keyword evidence="4 6" id="KW-1133">Transmembrane helix</keyword>
<comment type="subcellular location">
    <subcellularLocation>
        <location evidence="1">Cell membrane</location>
        <topology evidence="1">Multi-pass membrane protein</topology>
    </subcellularLocation>
</comment>